<protein>
    <submittedName>
        <fullName evidence="1">Uncharacterized protein</fullName>
    </submittedName>
</protein>
<accession>A0AAV4R886</accession>
<dbReference type="Proteomes" id="UP001054945">
    <property type="component" value="Unassembled WGS sequence"/>
</dbReference>
<organism evidence="1 2">
    <name type="scientific">Caerostris extrusa</name>
    <name type="common">Bark spider</name>
    <name type="synonym">Caerostris bankana</name>
    <dbReference type="NCBI Taxonomy" id="172846"/>
    <lineage>
        <taxon>Eukaryota</taxon>
        <taxon>Metazoa</taxon>
        <taxon>Ecdysozoa</taxon>
        <taxon>Arthropoda</taxon>
        <taxon>Chelicerata</taxon>
        <taxon>Arachnida</taxon>
        <taxon>Araneae</taxon>
        <taxon>Araneomorphae</taxon>
        <taxon>Entelegynae</taxon>
        <taxon>Araneoidea</taxon>
        <taxon>Araneidae</taxon>
        <taxon>Caerostris</taxon>
    </lineage>
</organism>
<name>A0AAV4R886_CAEEX</name>
<evidence type="ECO:0000313" key="1">
    <source>
        <dbReference type="EMBL" id="GIY16308.1"/>
    </source>
</evidence>
<comment type="caution">
    <text evidence="1">The sequence shown here is derived from an EMBL/GenBank/DDBJ whole genome shotgun (WGS) entry which is preliminary data.</text>
</comment>
<gene>
    <name evidence="1" type="ORF">CEXT_608581</name>
</gene>
<dbReference type="AlphaFoldDB" id="A0AAV4R886"/>
<keyword evidence="2" id="KW-1185">Reference proteome</keyword>
<proteinExistence type="predicted"/>
<evidence type="ECO:0000313" key="2">
    <source>
        <dbReference type="Proteomes" id="UP001054945"/>
    </source>
</evidence>
<reference evidence="1 2" key="1">
    <citation type="submission" date="2021-06" db="EMBL/GenBank/DDBJ databases">
        <title>Caerostris extrusa draft genome.</title>
        <authorList>
            <person name="Kono N."/>
            <person name="Arakawa K."/>
        </authorList>
    </citation>
    <scope>NUCLEOTIDE SEQUENCE [LARGE SCALE GENOMIC DNA]</scope>
</reference>
<dbReference type="EMBL" id="BPLR01007357">
    <property type="protein sequence ID" value="GIY16308.1"/>
    <property type="molecule type" value="Genomic_DNA"/>
</dbReference>
<sequence length="107" mass="11937">MTAQTITFVGYRSGAMDMKIFCSPVLPIDKDFEVKVSFNCKPKVSHIDIADIKLLNYVIRERFTCTLDIIEGVAESESSMRTGVVCSALYNTDHFCTANLQSLNNTC</sequence>